<evidence type="ECO:0000313" key="2">
    <source>
        <dbReference type="EMBL" id="KKM24916.1"/>
    </source>
</evidence>
<dbReference type="EMBL" id="LAZR01012826">
    <property type="protein sequence ID" value="KKM24916.1"/>
    <property type="molecule type" value="Genomic_DNA"/>
</dbReference>
<dbReference type="PANTHER" id="PTHR30038:SF0">
    <property type="entry name" value="TUNGSTEN-CONTAINING ALDEHYDE FERREDOXIN OXIDOREDUCTASE"/>
    <property type="match status" value="1"/>
</dbReference>
<dbReference type="Gene3D" id="3.60.9.10">
    <property type="entry name" value="Aldehyde ferredoxin oxidoreductase, N-terminal domain"/>
    <property type="match status" value="1"/>
</dbReference>
<protein>
    <recommendedName>
        <fullName evidence="1">Aldehyde ferredoxin oxidoreductase N-terminal domain-containing protein</fullName>
    </recommendedName>
</protein>
<dbReference type="AlphaFoldDB" id="A0A0F9IBB7"/>
<feature type="non-terminal residue" evidence="2">
    <location>
        <position position="90"/>
    </location>
</feature>
<dbReference type="PANTHER" id="PTHR30038">
    <property type="entry name" value="ALDEHYDE FERREDOXIN OXIDOREDUCTASE"/>
    <property type="match status" value="1"/>
</dbReference>
<feature type="domain" description="Aldehyde ferredoxin oxidoreductase N-terminal" evidence="1">
    <location>
        <begin position="3"/>
        <end position="90"/>
    </location>
</feature>
<dbReference type="GO" id="GO:0051536">
    <property type="term" value="F:iron-sulfur cluster binding"/>
    <property type="evidence" value="ECO:0007669"/>
    <property type="project" value="InterPro"/>
</dbReference>
<sequence length="90" mass="9488">MALNRKIAYIDLTSAAIETKPIPLQMRRKYLGGRGLDAYLLYNHTEAGVDPLSPGNALLISAGILGATLASATARTHICAKSPLTGFFGS</sequence>
<dbReference type="SUPFAM" id="SSF56228">
    <property type="entry name" value="Aldehyde ferredoxin oxidoreductase, N-terminal domain"/>
    <property type="match status" value="1"/>
</dbReference>
<accession>A0A0F9IBB7</accession>
<gene>
    <name evidence="2" type="ORF">LCGC14_1600320</name>
</gene>
<dbReference type="InterPro" id="IPR051919">
    <property type="entry name" value="W-dependent_AOR"/>
</dbReference>
<organism evidence="2">
    <name type="scientific">marine sediment metagenome</name>
    <dbReference type="NCBI Taxonomy" id="412755"/>
    <lineage>
        <taxon>unclassified sequences</taxon>
        <taxon>metagenomes</taxon>
        <taxon>ecological metagenomes</taxon>
    </lineage>
</organism>
<comment type="caution">
    <text evidence="2">The sequence shown here is derived from an EMBL/GenBank/DDBJ whole genome shotgun (WGS) entry which is preliminary data.</text>
</comment>
<name>A0A0F9IBB7_9ZZZZ</name>
<reference evidence="2" key="1">
    <citation type="journal article" date="2015" name="Nature">
        <title>Complex archaea that bridge the gap between prokaryotes and eukaryotes.</title>
        <authorList>
            <person name="Spang A."/>
            <person name="Saw J.H."/>
            <person name="Jorgensen S.L."/>
            <person name="Zaremba-Niedzwiedzka K."/>
            <person name="Martijn J."/>
            <person name="Lind A.E."/>
            <person name="van Eijk R."/>
            <person name="Schleper C."/>
            <person name="Guy L."/>
            <person name="Ettema T.J."/>
        </authorList>
    </citation>
    <scope>NUCLEOTIDE SEQUENCE</scope>
</reference>
<dbReference type="SMART" id="SM00790">
    <property type="entry name" value="AFOR_N"/>
    <property type="match status" value="1"/>
</dbReference>
<evidence type="ECO:0000259" key="1">
    <source>
        <dbReference type="SMART" id="SM00790"/>
    </source>
</evidence>
<dbReference type="InterPro" id="IPR013983">
    <property type="entry name" value="Ald_Fedxn_OxRdtase_N"/>
</dbReference>
<dbReference type="Pfam" id="PF02730">
    <property type="entry name" value="AFOR_N"/>
    <property type="match status" value="1"/>
</dbReference>
<proteinExistence type="predicted"/>
<dbReference type="GO" id="GO:0016625">
    <property type="term" value="F:oxidoreductase activity, acting on the aldehyde or oxo group of donors, iron-sulfur protein as acceptor"/>
    <property type="evidence" value="ECO:0007669"/>
    <property type="project" value="InterPro"/>
</dbReference>
<dbReference type="InterPro" id="IPR036503">
    <property type="entry name" value="Ald_Fedxn_OxRdtase_N_sf"/>
</dbReference>